<dbReference type="OrthoDB" id="4818801at2759"/>
<dbReference type="CDD" id="cd07067">
    <property type="entry name" value="HP_PGM_like"/>
    <property type="match status" value="1"/>
</dbReference>
<dbReference type="SMART" id="SM00855">
    <property type="entry name" value="PGAM"/>
    <property type="match status" value="1"/>
</dbReference>
<sequence length="139" mass="15645">MAADKTPRVFLARHGQTEWSINGRWTSITDLPLTAAGEAQVSRSAVKLIGDGMLIDPVKLALVLISPMQRARKTYELMFAPATRRTLLKSKAIVTPELTEWNYGDYEGLTTKEIRELREKQGLNVKNWDHFRDGCEGGE</sequence>
<dbReference type="GO" id="GO:0046390">
    <property type="term" value="P:ribose phosphate biosynthetic process"/>
    <property type="evidence" value="ECO:0007669"/>
    <property type="project" value="TreeGrafter"/>
</dbReference>
<reference evidence="3" key="1">
    <citation type="submission" date="2021-03" db="EMBL/GenBank/DDBJ databases">
        <authorList>
            <person name="Tagirdzhanova G."/>
        </authorList>
    </citation>
    <scope>NUCLEOTIDE SEQUENCE</scope>
</reference>
<protein>
    <recommendedName>
        <fullName evidence="5">Phosphoglycerate mutase</fullName>
    </recommendedName>
</protein>
<comment type="caution">
    <text evidence="3">The sequence shown here is derived from an EMBL/GenBank/DDBJ whole genome shotgun (WGS) entry which is preliminary data.</text>
</comment>
<dbReference type="EMBL" id="CAJPDR010000241">
    <property type="protein sequence ID" value="CAF9927897.1"/>
    <property type="molecule type" value="Genomic_DNA"/>
</dbReference>
<dbReference type="GO" id="GO:0050278">
    <property type="term" value="F:sedoheptulose-bisphosphatase activity"/>
    <property type="evidence" value="ECO:0007669"/>
    <property type="project" value="TreeGrafter"/>
</dbReference>
<accession>A0A8H3FMQ1</accession>
<evidence type="ECO:0000256" key="1">
    <source>
        <dbReference type="PIRSR" id="PIRSR613078-1"/>
    </source>
</evidence>
<evidence type="ECO:0000313" key="3">
    <source>
        <dbReference type="EMBL" id="CAF9927897.1"/>
    </source>
</evidence>
<dbReference type="InterPro" id="IPR029033">
    <property type="entry name" value="His_PPase_superfam"/>
</dbReference>
<evidence type="ECO:0000256" key="2">
    <source>
        <dbReference type="PIRSR" id="PIRSR613078-2"/>
    </source>
</evidence>
<keyword evidence="4" id="KW-1185">Reference proteome</keyword>
<evidence type="ECO:0008006" key="5">
    <source>
        <dbReference type="Google" id="ProtNLM"/>
    </source>
</evidence>
<dbReference type="Pfam" id="PF00300">
    <property type="entry name" value="His_Phos_1"/>
    <property type="match status" value="1"/>
</dbReference>
<name>A0A8H3FMQ1_9LECA</name>
<gene>
    <name evidence="3" type="ORF">ALECFALPRED_003904</name>
</gene>
<dbReference type="InterPro" id="IPR013078">
    <property type="entry name" value="His_Pase_superF_clade-1"/>
</dbReference>
<feature type="binding site" evidence="2">
    <location>
        <position position="70"/>
    </location>
    <ligand>
        <name>substrate</name>
    </ligand>
</feature>
<dbReference type="InterPro" id="IPR050275">
    <property type="entry name" value="PGM_Phosphatase"/>
</dbReference>
<dbReference type="SUPFAM" id="SSF53254">
    <property type="entry name" value="Phosphoglycerate mutase-like"/>
    <property type="match status" value="1"/>
</dbReference>
<dbReference type="Proteomes" id="UP000664203">
    <property type="component" value="Unassembled WGS sequence"/>
</dbReference>
<dbReference type="Gene3D" id="3.40.50.1240">
    <property type="entry name" value="Phosphoglycerate mutase-like"/>
    <property type="match status" value="1"/>
</dbReference>
<feature type="active site" description="Tele-phosphohistidine intermediate" evidence="1">
    <location>
        <position position="14"/>
    </location>
</feature>
<evidence type="ECO:0000313" key="4">
    <source>
        <dbReference type="Proteomes" id="UP000664203"/>
    </source>
</evidence>
<feature type="active site" description="Proton donor/acceptor" evidence="1">
    <location>
        <position position="100"/>
    </location>
</feature>
<organism evidence="3 4">
    <name type="scientific">Alectoria fallacina</name>
    <dbReference type="NCBI Taxonomy" id="1903189"/>
    <lineage>
        <taxon>Eukaryota</taxon>
        <taxon>Fungi</taxon>
        <taxon>Dikarya</taxon>
        <taxon>Ascomycota</taxon>
        <taxon>Pezizomycotina</taxon>
        <taxon>Lecanoromycetes</taxon>
        <taxon>OSLEUM clade</taxon>
        <taxon>Lecanoromycetidae</taxon>
        <taxon>Lecanorales</taxon>
        <taxon>Lecanorineae</taxon>
        <taxon>Parmeliaceae</taxon>
        <taxon>Alectoria</taxon>
    </lineage>
</organism>
<dbReference type="PANTHER" id="PTHR48100:SF15">
    <property type="entry name" value="SEDOHEPTULOSE 1,7-BISPHOSPHATASE"/>
    <property type="match status" value="1"/>
</dbReference>
<feature type="binding site" evidence="2">
    <location>
        <begin position="100"/>
        <end position="103"/>
    </location>
    <ligand>
        <name>substrate</name>
    </ligand>
</feature>
<proteinExistence type="predicted"/>
<dbReference type="AlphaFoldDB" id="A0A8H3FMQ1"/>
<dbReference type="PANTHER" id="PTHR48100">
    <property type="entry name" value="BROAD-SPECIFICITY PHOSPHATASE YOR283W-RELATED"/>
    <property type="match status" value="1"/>
</dbReference>